<dbReference type="EMBL" id="SKBL01000031">
    <property type="protein sequence ID" value="TFU14546.1"/>
    <property type="molecule type" value="Genomic_DNA"/>
</dbReference>
<gene>
    <name evidence="2" type="ORF">E0489_12125</name>
</gene>
<evidence type="ECO:0000259" key="1">
    <source>
        <dbReference type="Pfam" id="PF12728"/>
    </source>
</evidence>
<evidence type="ECO:0000313" key="2">
    <source>
        <dbReference type="EMBL" id="TFU14546.1"/>
    </source>
</evidence>
<keyword evidence="2" id="KW-0238">DNA-binding</keyword>
<feature type="domain" description="Helix-turn-helix" evidence="1">
    <location>
        <begin position="30"/>
        <end position="79"/>
    </location>
</feature>
<dbReference type="Pfam" id="PF12728">
    <property type="entry name" value="HTH_17"/>
    <property type="match status" value="1"/>
</dbReference>
<name>A0ABY2K3X0_9DEIN</name>
<sequence>MPGNTLKHLSEENREGAVGEAKDPLVGKLLLTVNEVARALGLSRRTVYRLVEEGKLKRVHPTPRSARITRESLEAFLRSLEAPEKAEKGGKGVVDRAREVLKRFGL</sequence>
<reference evidence="2 3" key="1">
    <citation type="submission" date="2019-03" db="EMBL/GenBank/DDBJ databases">
        <title>Thermus tengchongensis species for the arsenic transformation mechanism.</title>
        <authorList>
            <person name="Yuan G.C."/>
        </authorList>
    </citation>
    <scope>NUCLEOTIDE SEQUENCE [LARGE SCALE GENOMIC DNA]</scope>
    <source>
        <strain evidence="2 3">15Y</strain>
    </source>
</reference>
<dbReference type="InterPro" id="IPR041657">
    <property type="entry name" value="HTH_17"/>
</dbReference>
<dbReference type="GO" id="GO:0003677">
    <property type="term" value="F:DNA binding"/>
    <property type="evidence" value="ECO:0007669"/>
    <property type="project" value="UniProtKB-KW"/>
</dbReference>
<dbReference type="RefSeq" id="WP_135343996.1">
    <property type="nucleotide sequence ID" value="NZ_ML214266.1"/>
</dbReference>
<proteinExistence type="predicted"/>
<organism evidence="2 3">
    <name type="scientific">Thermus tengchongensis</name>
    <dbReference type="NCBI Taxonomy" id="1214928"/>
    <lineage>
        <taxon>Bacteria</taxon>
        <taxon>Thermotogati</taxon>
        <taxon>Deinococcota</taxon>
        <taxon>Deinococci</taxon>
        <taxon>Thermales</taxon>
        <taxon>Thermaceae</taxon>
        <taxon>Thermus</taxon>
    </lineage>
</organism>
<dbReference type="SUPFAM" id="SSF46955">
    <property type="entry name" value="Putative DNA-binding domain"/>
    <property type="match status" value="1"/>
</dbReference>
<keyword evidence="3" id="KW-1185">Reference proteome</keyword>
<comment type="caution">
    <text evidence="2">The sequence shown here is derived from an EMBL/GenBank/DDBJ whole genome shotgun (WGS) entry which is preliminary data.</text>
</comment>
<accession>A0ABY2K3X0</accession>
<dbReference type="Proteomes" id="UP000297244">
    <property type="component" value="Unassembled WGS sequence"/>
</dbReference>
<dbReference type="InterPro" id="IPR009061">
    <property type="entry name" value="DNA-bd_dom_put_sf"/>
</dbReference>
<evidence type="ECO:0000313" key="3">
    <source>
        <dbReference type="Proteomes" id="UP000297244"/>
    </source>
</evidence>
<protein>
    <submittedName>
        <fullName evidence="2">DNA-binding protein</fullName>
    </submittedName>
</protein>
<dbReference type="InterPro" id="IPR010093">
    <property type="entry name" value="SinI_DNA-bd"/>
</dbReference>
<dbReference type="NCBIfam" id="TIGR01764">
    <property type="entry name" value="excise"/>
    <property type="match status" value="1"/>
</dbReference>